<proteinExistence type="predicted"/>
<organism evidence="1 2">
    <name type="scientific">Paraburkholderia azotifigens</name>
    <dbReference type="NCBI Taxonomy" id="2057004"/>
    <lineage>
        <taxon>Bacteria</taxon>
        <taxon>Pseudomonadati</taxon>
        <taxon>Pseudomonadota</taxon>
        <taxon>Betaproteobacteria</taxon>
        <taxon>Burkholderiales</taxon>
        <taxon>Burkholderiaceae</taxon>
        <taxon>Paraburkholderia</taxon>
    </lineage>
</organism>
<gene>
    <name evidence="1" type="ORF">FRZ40_11615</name>
</gene>
<sequence length="74" mass="7932">MRLFGSDIIGYFRDAGLKGDLYPHRTVPGEIDPDVVGCNGLEPLFLFSKSDAPEFAASANVSATNCGQLTAFIH</sequence>
<dbReference type="RefSeq" id="WP_147234187.1">
    <property type="nucleotide sequence ID" value="NZ_VOQS01000001.1"/>
</dbReference>
<comment type="caution">
    <text evidence="1">The sequence shown here is derived from an EMBL/GenBank/DDBJ whole genome shotgun (WGS) entry which is preliminary data.</text>
</comment>
<dbReference type="EMBL" id="VOQS01000001">
    <property type="protein sequence ID" value="TXC88175.1"/>
    <property type="molecule type" value="Genomic_DNA"/>
</dbReference>
<accession>A0A5C6VXD8</accession>
<dbReference type="AlphaFoldDB" id="A0A5C6VXD8"/>
<dbReference type="Proteomes" id="UP000321776">
    <property type="component" value="Unassembled WGS sequence"/>
</dbReference>
<protein>
    <submittedName>
        <fullName evidence="1">Uncharacterized protein</fullName>
    </submittedName>
</protein>
<name>A0A5C6VXD8_9BURK</name>
<evidence type="ECO:0000313" key="1">
    <source>
        <dbReference type="EMBL" id="TXC88175.1"/>
    </source>
</evidence>
<evidence type="ECO:0000313" key="2">
    <source>
        <dbReference type="Proteomes" id="UP000321776"/>
    </source>
</evidence>
<reference evidence="1 2" key="1">
    <citation type="journal article" date="2018" name="Int. J. Syst. Evol. Microbiol.">
        <title>Paraburkholderia azotifigens sp. nov., a nitrogen-fixing bacterium isolated from paddy soil.</title>
        <authorList>
            <person name="Choi G.M."/>
            <person name="Im W.T."/>
        </authorList>
    </citation>
    <scope>NUCLEOTIDE SEQUENCE [LARGE SCALE GENOMIC DNA]</scope>
    <source>
        <strain evidence="1 2">NF 2-5-3</strain>
    </source>
</reference>